<dbReference type="PRINTS" id="PR00188">
    <property type="entry name" value="PLANTGLOBIN"/>
</dbReference>
<proteinExistence type="inferred from homology"/>
<dbReference type="InterPro" id="IPR009050">
    <property type="entry name" value="Globin-like_sf"/>
</dbReference>
<dbReference type="Pfam" id="PF00042">
    <property type="entry name" value="Globin"/>
    <property type="match status" value="1"/>
</dbReference>
<dbReference type="KEGG" id="vbh:CMV30_08540"/>
<keyword evidence="1 5" id="KW-0349">Heme</keyword>
<keyword evidence="7" id="KW-0675">Receptor</keyword>
<comment type="similarity">
    <text evidence="5">Belongs to the globin family.</text>
</comment>
<dbReference type="GO" id="GO:0046210">
    <property type="term" value="P:nitric oxide catabolic process"/>
    <property type="evidence" value="ECO:0007669"/>
    <property type="project" value="TreeGrafter"/>
</dbReference>
<dbReference type="Gene3D" id="1.10.490.10">
    <property type="entry name" value="Globins"/>
    <property type="match status" value="1"/>
</dbReference>
<evidence type="ECO:0000256" key="5">
    <source>
        <dbReference type="RuleBase" id="RU000356"/>
    </source>
</evidence>
<evidence type="ECO:0000256" key="1">
    <source>
        <dbReference type="ARBA" id="ARBA00022617"/>
    </source>
</evidence>
<reference evidence="7 8" key="1">
    <citation type="submission" date="2017-09" db="EMBL/GenBank/DDBJ databases">
        <title>Complete genome sequence of Verrucomicrobial strain HZ-65, isolated from freshwater.</title>
        <authorList>
            <person name="Choi A."/>
        </authorList>
    </citation>
    <scope>NUCLEOTIDE SEQUENCE [LARGE SCALE GENOMIC DNA]</scope>
    <source>
        <strain evidence="7 8">HZ-65</strain>
    </source>
</reference>
<dbReference type="GO" id="GO:0008941">
    <property type="term" value="F:nitric oxide dioxygenase NAD(P)H activity"/>
    <property type="evidence" value="ECO:0007669"/>
    <property type="project" value="TreeGrafter"/>
</dbReference>
<dbReference type="GO" id="GO:0071500">
    <property type="term" value="P:cellular response to nitrosative stress"/>
    <property type="evidence" value="ECO:0007669"/>
    <property type="project" value="TreeGrafter"/>
</dbReference>
<dbReference type="InterPro" id="IPR012292">
    <property type="entry name" value="Globin/Proto"/>
</dbReference>
<dbReference type="GO" id="GO:0020037">
    <property type="term" value="F:heme binding"/>
    <property type="evidence" value="ECO:0007669"/>
    <property type="project" value="InterPro"/>
</dbReference>
<dbReference type="OrthoDB" id="9801223at2"/>
<evidence type="ECO:0000313" key="7">
    <source>
        <dbReference type="EMBL" id="ATC66065.1"/>
    </source>
</evidence>
<dbReference type="PANTHER" id="PTHR43396">
    <property type="entry name" value="FLAVOHEMOPROTEIN"/>
    <property type="match status" value="1"/>
</dbReference>
<evidence type="ECO:0000313" key="8">
    <source>
        <dbReference type="Proteomes" id="UP000217265"/>
    </source>
</evidence>
<evidence type="ECO:0000256" key="2">
    <source>
        <dbReference type="ARBA" id="ARBA00022621"/>
    </source>
</evidence>
<keyword evidence="2 5" id="KW-0561">Oxygen transport</keyword>
<gene>
    <name evidence="7" type="ORF">CMV30_08540</name>
</gene>
<dbReference type="InterPro" id="IPR000971">
    <property type="entry name" value="Globin"/>
</dbReference>
<dbReference type="Proteomes" id="UP000217265">
    <property type="component" value="Chromosome"/>
</dbReference>
<evidence type="ECO:0000256" key="4">
    <source>
        <dbReference type="ARBA" id="ARBA00023004"/>
    </source>
</evidence>
<dbReference type="AlphaFoldDB" id="A0A290QBJ0"/>
<sequence length="142" mass="15268">MTSEEIALIRSTFAAAAKQPDATAALFYAKLFTLDPSLRGLFHGDMRAMGEKFISMLAMVAANLSHLDRLLPTVRQLGERHAGYRVQDAHYVTVGAALLAALAENLGPAWSPAAHTAWSKAYDLLSSTMIEAAHQAAQKKAS</sequence>
<keyword evidence="8" id="KW-1185">Reference proteome</keyword>
<accession>A0A290QBJ0</accession>
<evidence type="ECO:0000256" key="3">
    <source>
        <dbReference type="ARBA" id="ARBA00022723"/>
    </source>
</evidence>
<keyword evidence="5" id="KW-0813">Transport</keyword>
<name>A0A290QBJ0_9BACT</name>
<feature type="domain" description="Globin" evidence="6">
    <location>
        <begin position="1"/>
        <end position="134"/>
    </location>
</feature>
<evidence type="ECO:0000259" key="6">
    <source>
        <dbReference type="PROSITE" id="PS01033"/>
    </source>
</evidence>
<dbReference type="GO" id="GO:0005344">
    <property type="term" value="F:oxygen carrier activity"/>
    <property type="evidence" value="ECO:0007669"/>
    <property type="project" value="UniProtKB-KW"/>
</dbReference>
<dbReference type="PROSITE" id="PS01033">
    <property type="entry name" value="GLOBIN"/>
    <property type="match status" value="1"/>
</dbReference>
<dbReference type="GO" id="GO:0046872">
    <property type="term" value="F:metal ion binding"/>
    <property type="evidence" value="ECO:0007669"/>
    <property type="project" value="UniProtKB-KW"/>
</dbReference>
<keyword evidence="4" id="KW-0408">Iron</keyword>
<dbReference type="GO" id="GO:0019825">
    <property type="term" value="F:oxygen binding"/>
    <property type="evidence" value="ECO:0007669"/>
    <property type="project" value="InterPro"/>
</dbReference>
<protein>
    <submittedName>
        <fullName evidence="7">Hemin receptor</fullName>
    </submittedName>
</protein>
<organism evidence="7 8">
    <name type="scientific">Nibricoccus aquaticus</name>
    <dbReference type="NCBI Taxonomy" id="2576891"/>
    <lineage>
        <taxon>Bacteria</taxon>
        <taxon>Pseudomonadati</taxon>
        <taxon>Verrucomicrobiota</taxon>
        <taxon>Opitutia</taxon>
        <taxon>Opitutales</taxon>
        <taxon>Opitutaceae</taxon>
        <taxon>Nibricoccus</taxon>
    </lineage>
</organism>
<dbReference type="SUPFAM" id="SSF46458">
    <property type="entry name" value="Globin-like"/>
    <property type="match status" value="1"/>
</dbReference>
<keyword evidence="3" id="KW-0479">Metal-binding</keyword>
<dbReference type="GO" id="GO:0071949">
    <property type="term" value="F:FAD binding"/>
    <property type="evidence" value="ECO:0007669"/>
    <property type="project" value="TreeGrafter"/>
</dbReference>
<dbReference type="PANTHER" id="PTHR43396:SF3">
    <property type="entry name" value="FLAVOHEMOPROTEIN"/>
    <property type="match status" value="1"/>
</dbReference>
<dbReference type="EMBL" id="CP023344">
    <property type="protein sequence ID" value="ATC66065.1"/>
    <property type="molecule type" value="Genomic_DNA"/>
</dbReference>